<comment type="similarity">
    <text evidence="1">Belongs to the IS150/IS1296 orfA family.</text>
</comment>
<evidence type="ECO:0000313" key="4">
    <source>
        <dbReference type="EMBL" id="OWS69189.1"/>
    </source>
</evidence>
<proteinExistence type="inferred from homology"/>
<dbReference type="Pfam" id="PF01527">
    <property type="entry name" value="HTH_Tnp_1"/>
    <property type="match status" value="1"/>
</dbReference>
<dbReference type="PANTHER" id="PTHR33795">
    <property type="entry name" value="INSERTION ELEMENT IS150 PROTEIN INSJ"/>
    <property type="match status" value="1"/>
</dbReference>
<dbReference type="EMBL" id="NGUO01000024">
    <property type="protein sequence ID" value="OWS69189.1"/>
    <property type="molecule type" value="Genomic_DNA"/>
</dbReference>
<keyword evidence="5" id="KW-1185">Reference proteome</keyword>
<comment type="caution">
    <text evidence="4">The sequence shown here is derived from an EMBL/GenBank/DDBJ whole genome shotgun (WGS) entry which is preliminary data.</text>
</comment>
<dbReference type="GO" id="GO:0043565">
    <property type="term" value="F:sequence-specific DNA binding"/>
    <property type="evidence" value="ECO:0007669"/>
    <property type="project" value="InterPro"/>
</dbReference>
<dbReference type="SUPFAM" id="SSF46689">
    <property type="entry name" value="Homeodomain-like"/>
    <property type="match status" value="1"/>
</dbReference>
<dbReference type="AlphaFoldDB" id="A0A254PRQ7"/>
<dbReference type="GO" id="GO:0006313">
    <property type="term" value="P:DNA transposition"/>
    <property type="evidence" value="ECO:0007669"/>
    <property type="project" value="InterPro"/>
</dbReference>
<gene>
    <name evidence="4" type="ORF">CBI30_10545</name>
</gene>
<dbReference type="InterPro" id="IPR052057">
    <property type="entry name" value="IS150/IS1296_orfA-like"/>
</dbReference>
<dbReference type="SUPFAM" id="SSF48295">
    <property type="entry name" value="TrpR-like"/>
    <property type="match status" value="1"/>
</dbReference>
<dbReference type="OrthoDB" id="9765502at2"/>
<reference evidence="4 5" key="1">
    <citation type="submission" date="2017-05" db="EMBL/GenBank/DDBJ databases">
        <title>Polynucleobacter sp. MWH-K35W1 isolated from the permanently anoxic monimolimnion of a meromictic lake.</title>
        <authorList>
            <person name="Hahn M.W."/>
        </authorList>
    </citation>
    <scope>NUCLEOTIDE SEQUENCE [LARGE SCALE GENOMIC DNA]</scope>
    <source>
        <strain evidence="4 5">MWH-K35W1</strain>
    </source>
</reference>
<sequence length="173" mass="19933">MSKYTSEFKLDVINHYLSTGDGYKTTAELYDLQYHSIRKWVCAFNIHGLSSLTKRYTSYTSDFKLSVLQYMDQHQFSINQAAAHFNIPSPSTIAVWQKLYNEGGLAALQAKPKGRAPMPKPFKPFTPTNKPVTQMTPDELMQELEYRRMETDYLKKLEALAQQKHLASKNKSK</sequence>
<feature type="domain" description="Insertion element IS150 protein InsJ-like helix-turn-helix" evidence="3">
    <location>
        <begin position="63"/>
        <end position="115"/>
    </location>
</feature>
<dbReference type="InterPro" id="IPR009057">
    <property type="entry name" value="Homeodomain-like_sf"/>
</dbReference>
<dbReference type="InterPro" id="IPR036388">
    <property type="entry name" value="WH-like_DNA-bd_sf"/>
</dbReference>
<name>A0A254PRQ7_9BURK</name>
<evidence type="ECO:0000313" key="5">
    <source>
        <dbReference type="Proteomes" id="UP000198104"/>
    </source>
</evidence>
<dbReference type="Gene3D" id="1.10.10.10">
    <property type="entry name" value="Winged helix-like DNA-binding domain superfamily/Winged helix DNA-binding domain"/>
    <property type="match status" value="2"/>
</dbReference>
<dbReference type="InterPro" id="IPR055247">
    <property type="entry name" value="InsJ-like_HTH"/>
</dbReference>
<protein>
    <recommendedName>
        <fullName evidence="3">Insertion element IS150 protein InsJ-like helix-turn-helix domain-containing protein</fullName>
    </recommendedName>
</protein>
<evidence type="ECO:0000256" key="1">
    <source>
        <dbReference type="ARBA" id="ARBA00038232"/>
    </source>
</evidence>
<organism evidence="4 5">
    <name type="scientific">Polynucleobacter aenigmaticus</name>
    <dbReference type="NCBI Taxonomy" id="1743164"/>
    <lineage>
        <taxon>Bacteria</taxon>
        <taxon>Pseudomonadati</taxon>
        <taxon>Pseudomonadota</taxon>
        <taxon>Betaproteobacteria</taxon>
        <taxon>Burkholderiales</taxon>
        <taxon>Burkholderiaceae</taxon>
        <taxon>Polynucleobacter</taxon>
    </lineage>
</organism>
<dbReference type="InterPro" id="IPR010921">
    <property type="entry name" value="Trp_repressor/repl_initiator"/>
</dbReference>
<evidence type="ECO:0000259" key="3">
    <source>
        <dbReference type="Pfam" id="PF13518"/>
    </source>
</evidence>
<dbReference type="Proteomes" id="UP000198104">
    <property type="component" value="Unassembled WGS sequence"/>
</dbReference>
<accession>A0A254PRQ7</accession>
<dbReference type="PANTHER" id="PTHR33795:SF1">
    <property type="entry name" value="INSERTION ELEMENT IS150 PROTEIN INSJ"/>
    <property type="match status" value="1"/>
</dbReference>
<evidence type="ECO:0000256" key="2">
    <source>
        <dbReference type="SAM" id="MobiDB-lite"/>
    </source>
</evidence>
<feature type="region of interest" description="Disordered" evidence="2">
    <location>
        <begin position="112"/>
        <end position="134"/>
    </location>
</feature>
<dbReference type="GO" id="GO:0004803">
    <property type="term" value="F:transposase activity"/>
    <property type="evidence" value="ECO:0007669"/>
    <property type="project" value="InterPro"/>
</dbReference>
<dbReference type="Pfam" id="PF13518">
    <property type="entry name" value="HTH_28"/>
    <property type="match status" value="1"/>
</dbReference>
<dbReference type="InterPro" id="IPR002514">
    <property type="entry name" value="Transposase_8"/>
</dbReference>